<proteinExistence type="predicted"/>
<evidence type="ECO:0000256" key="5">
    <source>
        <dbReference type="SAM" id="MobiDB-lite"/>
    </source>
</evidence>
<dbReference type="AlphaFoldDB" id="A0ABD2QJ68"/>
<accession>A0ABD2QJ68</accession>
<keyword evidence="2" id="KW-0678">Repressor</keyword>
<dbReference type="SUPFAM" id="SSF63748">
    <property type="entry name" value="Tudor/PWWP/MBT"/>
    <property type="match status" value="3"/>
</dbReference>
<dbReference type="InterPro" id="IPR021987">
    <property type="entry name" value="SLED"/>
</dbReference>
<keyword evidence="4" id="KW-0539">Nucleus</keyword>
<reference evidence="7 8" key="1">
    <citation type="submission" date="2024-11" db="EMBL/GenBank/DDBJ databases">
        <title>Adaptive evolution of stress response genes in parasites aligns with host niche diversity.</title>
        <authorList>
            <person name="Hahn C."/>
            <person name="Resl P."/>
        </authorList>
    </citation>
    <scope>NUCLEOTIDE SEQUENCE [LARGE SCALE GENOMIC DNA]</scope>
    <source>
        <strain evidence="7">EGGRZ-B1_66</strain>
        <tissue evidence="7">Body</tissue>
    </source>
</reference>
<dbReference type="Gene3D" id="2.30.30.140">
    <property type="match status" value="3"/>
</dbReference>
<evidence type="ECO:0000256" key="2">
    <source>
        <dbReference type="ARBA" id="ARBA00022491"/>
    </source>
</evidence>
<comment type="subcellular location">
    <subcellularLocation>
        <location evidence="1">Nucleus</location>
    </subcellularLocation>
</comment>
<dbReference type="Gene3D" id="1.10.150.50">
    <property type="entry name" value="Transcription Factor, Ets-1"/>
    <property type="match status" value="1"/>
</dbReference>
<dbReference type="GO" id="GO:0005634">
    <property type="term" value="C:nucleus"/>
    <property type="evidence" value="ECO:0007669"/>
    <property type="project" value="UniProtKB-SubCell"/>
</dbReference>
<dbReference type="InterPro" id="IPR004092">
    <property type="entry name" value="Mbt"/>
</dbReference>
<dbReference type="Gene3D" id="3.90.1150.190">
    <property type="entry name" value="SLED domain"/>
    <property type="match status" value="1"/>
</dbReference>
<dbReference type="Pfam" id="PF02820">
    <property type="entry name" value="MBT"/>
    <property type="match status" value="2"/>
</dbReference>
<sequence>MLFKAHFANSKVFESSLIQSSFAQINKKNCPDVFFDAKSILFCDSVKIGGFLDCEHEFDPTKIWPAQIVARFGGLLSLKWYGATSNATFILHSADRRIHPLHSGTKIDRAYSVPCRISSPKTPVFKNLVPAFDESVYPPAKEVRRHEFKKGWRLEVVDPISQGSFRPGIVSRIFNDEYFLVEVGGSCHFVAHATSPLIAPVSTSLLKGVFFTPPENWSSNKPFTWTSFLINEFSSDSIVSSISTCNGREILNLENCIAHLENHNLACCPDEYFFKGVQPDTKKRDVEPPPKQTLAEFFLGMKLEMMLQHNSLRKHGFPPICSATVVRVRGRLLWLLPDSVPDEETPRPLLVEASSCYIFPIGWAHFNNYPNFIYPPFYISRQALQGEFHLSVYVNASCFSGSFLSKDQVPKLPKVIGPGPIRLVLQHLLNLLIGASVKPIRTLRLFECDWLNTLAKYTNLVESRRTGLDLVLLHSPSAGRNNFKIEAMAEVARYPRAVEEFCRQVALSLEACPYFLTLESMDRYRRDTGDCPCKCKTRIESKAYERIPSWRKRLQITFNSNHVFASSTKSSLSQHDQNRIDPTQDLLPSLFRVQASSMCLSPPSSMIDLTSPFVSSSRTQEGSSKSTGVKRILRARTVQPSITKPEEPVSAPLAKKSRLENGNSTKSLACLPVYSSTYYEEVNCLAEHSSSFTSESAHVMQFCDIPQIQLTSNPMHWTPTDVANYVRKTDCSRLWNSLENECVDGSAFMLLTLPVLHKVVGMRWADAIRMSRHVTAVKNAYLKQFSRDDPNDIIVQSMKREQSCSDDAKSRPRAKKRQSSISTRNGKELSSNPIQ</sequence>
<evidence type="ECO:0000256" key="3">
    <source>
        <dbReference type="ARBA" id="ARBA00022737"/>
    </source>
</evidence>
<dbReference type="InterPro" id="IPR050548">
    <property type="entry name" value="PcG_chromatin_remod_factors"/>
</dbReference>
<evidence type="ECO:0000256" key="1">
    <source>
        <dbReference type="ARBA" id="ARBA00004123"/>
    </source>
</evidence>
<name>A0ABD2QJ68_9PLAT</name>
<protein>
    <submittedName>
        <fullName evidence="7">Scm-like with four MBT domains protein 2</fullName>
    </submittedName>
</protein>
<dbReference type="InterPro" id="IPR038348">
    <property type="entry name" value="SLED_sf"/>
</dbReference>
<feature type="domain" description="SLED" evidence="6">
    <location>
        <begin position="391"/>
        <end position="517"/>
    </location>
</feature>
<feature type="region of interest" description="Disordered" evidence="5">
    <location>
        <begin position="796"/>
        <end position="835"/>
    </location>
</feature>
<dbReference type="SUPFAM" id="SSF47769">
    <property type="entry name" value="SAM/Pointed domain"/>
    <property type="match status" value="1"/>
</dbReference>
<keyword evidence="3" id="KW-0677">Repeat</keyword>
<evidence type="ECO:0000256" key="4">
    <source>
        <dbReference type="ARBA" id="ARBA00023242"/>
    </source>
</evidence>
<evidence type="ECO:0000259" key="6">
    <source>
        <dbReference type="Pfam" id="PF12140"/>
    </source>
</evidence>
<dbReference type="PANTHER" id="PTHR12247">
    <property type="entry name" value="POLYCOMB GROUP PROTEIN"/>
    <property type="match status" value="1"/>
</dbReference>
<dbReference type="InterPro" id="IPR013761">
    <property type="entry name" value="SAM/pointed_sf"/>
</dbReference>
<gene>
    <name evidence="7" type="primary">SFMBT2</name>
    <name evidence="7" type="ORF">Ciccas_001861</name>
</gene>
<evidence type="ECO:0000313" key="8">
    <source>
        <dbReference type="Proteomes" id="UP001626550"/>
    </source>
</evidence>
<keyword evidence="8" id="KW-1185">Reference proteome</keyword>
<dbReference type="EMBL" id="JBJKFK010000133">
    <property type="protein sequence ID" value="KAL3319468.1"/>
    <property type="molecule type" value="Genomic_DNA"/>
</dbReference>
<feature type="compositionally biased region" description="Polar residues" evidence="5">
    <location>
        <begin position="819"/>
        <end position="835"/>
    </location>
</feature>
<comment type="caution">
    <text evidence="7">The sequence shown here is derived from an EMBL/GenBank/DDBJ whole genome shotgun (WGS) entry which is preliminary data.</text>
</comment>
<dbReference type="Proteomes" id="UP001626550">
    <property type="component" value="Unassembled WGS sequence"/>
</dbReference>
<dbReference type="Pfam" id="PF12140">
    <property type="entry name" value="SLED"/>
    <property type="match status" value="1"/>
</dbReference>
<evidence type="ECO:0000313" key="7">
    <source>
        <dbReference type="EMBL" id="KAL3319468.1"/>
    </source>
</evidence>
<organism evidence="7 8">
    <name type="scientific">Cichlidogyrus casuarinus</name>
    <dbReference type="NCBI Taxonomy" id="1844966"/>
    <lineage>
        <taxon>Eukaryota</taxon>
        <taxon>Metazoa</taxon>
        <taxon>Spiralia</taxon>
        <taxon>Lophotrochozoa</taxon>
        <taxon>Platyhelminthes</taxon>
        <taxon>Monogenea</taxon>
        <taxon>Monopisthocotylea</taxon>
        <taxon>Dactylogyridea</taxon>
        <taxon>Ancyrocephalidae</taxon>
        <taxon>Cichlidogyrus</taxon>
    </lineage>
</organism>
<feature type="compositionally biased region" description="Basic and acidic residues" evidence="5">
    <location>
        <begin position="798"/>
        <end position="810"/>
    </location>
</feature>